<name>A0A1M4Z9V3_9FLAO</name>
<keyword evidence="1" id="KW-0597">Phosphoprotein</keyword>
<dbReference type="PANTHER" id="PTHR44520">
    <property type="entry name" value="RESPONSE REGULATOR RCP1-RELATED"/>
    <property type="match status" value="1"/>
</dbReference>
<dbReference type="AlphaFoldDB" id="A0A1M4Z9V3"/>
<dbReference type="OrthoDB" id="7631574at2"/>
<keyword evidence="4" id="KW-1185">Reference proteome</keyword>
<dbReference type="SUPFAM" id="SSF52172">
    <property type="entry name" value="CheY-like"/>
    <property type="match status" value="1"/>
</dbReference>
<dbReference type="PROSITE" id="PS50110">
    <property type="entry name" value="RESPONSE_REGULATORY"/>
    <property type="match status" value="1"/>
</dbReference>
<evidence type="ECO:0000313" key="4">
    <source>
        <dbReference type="Proteomes" id="UP000184406"/>
    </source>
</evidence>
<dbReference type="GO" id="GO:0000160">
    <property type="term" value="P:phosphorelay signal transduction system"/>
    <property type="evidence" value="ECO:0007669"/>
    <property type="project" value="InterPro"/>
</dbReference>
<gene>
    <name evidence="3" type="ORF">SAMN03080594_102749</name>
</gene>
<sequence length="145" mass="16611">MNPINIFLADDDQDDRELFMDALSELPIETSVKQFQNGVDLMAELYSSNPKPDTIFLDLRMPLMDGFECLTDIRSIPELSEIQIIIYSTSFNENEVEQLKESGANLYIKKPNSYNQLKTVLYKSLKPFQNTTSKTNGDLNFMVIV</sequence>
<dbReference type="PANTHER" id="PTHR44520:SF2">
    <property type="entry name" value="RESPONSE REGULATOR RCP1"/>
    <property type="match status" value="1"/>
</dbReference>
<dbReference type="Pfam" id="PF00072">
    <property type="entry name" value="Response_reg"/>
    <property type="match status" value="1"/>
</dbReference>
<feature type="domain" description="Response regulatory" evidence="2">
    <location>
        <begin position="5"/>
        <end position="125"/>
    </location>
</feature>
<accession>A0A1M4Z9V3</accession>
<evidence type="ECO:0000259" key="2">
    <source>
        <dbReference type="PROSITE" id="PS50110"/>
    </source>
</evidence>
<evidence type="ECO:0000256" key="1">
    <source>
        <dbReference type="PROSITE-ProRule" id="PRU00169"/>
    </source>
</evidence>
<feature type="modified residue" description="4-aspartylphosphate" evidence="1">
    <location>
        <position position="58"/>
    </location>
</feature>
<dbReference type="SMART" id="SM00448">
    <property type="entry name" value="REC"/>
    <property type="match status" value="1"/>
</dbReference>
<dbReference type="InterPro" id="IPR052893">
    <property type="entry name" value="TCS_response_regulator"/>
</dbReference>
<reference evidence="4" key="1">
    <citation type="submission" date="2016-11" db="EMBL/GenBank/DDBJ databases">
        <authorList>
            <person name="Varghese N."/>
            <person name="Submissions S."/>
        </authorList>
    </citation>
    <scope>NUCLEOTIDE SEQUENCE [LARGE SCALE GENOMIC DNA]</scope>
    <source>
        <strain evidence="4">DSM 17539</strain>
    </source>
</reference>
<dbReference type="RefSeq" id="WP_072861539.1">
    <property type="nucleotide sequence ID" value="NZ_FQUX01000002.1"/>
</dbReference>
<organism evidence="3 4">
    <name type="scientific">Arenibacter palladensis</name>
    <dbReference type="NCBI Taxonomy" id="237373"/>
    <lineage>
        <taxon>Bacteria</taxon>
        <taxon>Pseudomonadati</taxon>
        <taxon>Bacteroidota</taxon>
        <taxon>Flavobacteriia</taxon>
        <taxon>Flavobacteriales</taxon>
        <taxon>Flavobacteriaceae</taxon>
        <taxon>Arenibacter</taxon>
    </lineage>
</organism>
<proteinExistence type="predicted"/>
<evidence type="ECO:0000313" key="3">
    <source>
        <dbReference type="EMBL" id="SHF14728.1"/>
    </source>
</evidence>
<dbReference type="Proteomes" id="UP000184406">
    <property type="component" value="Unassembled WGS sequence"/>
</dbReference>
<dbReference type="EMBL" id="FQUX01000002">
    <property type="protein sequence ID" value="SHF14728.1"/>
    <property type="molecule type" value="Genomic_DNA"/>
</dbReference>
<dbReference type="InterPro" id="IPR001789">
    <property type="entry name" value="Sig_transdc_resp-reg_receiver"/>
</dbReference>
<dbReference type="Gene3D" id="3.40.50.2300">
    <property type="match status" value="1"/>
</dbReference>
<protein>
    <submittedName>
        <fullName evidence="3">CheY chemotaxis protein or a CheY-like REC (Receiver) domain</fullName>
    </submittedName>
</protein>
<dbReference type="InterPro" id="IPR011006">
    <property type="entry name" value="CheY-like_superfamily"/>
</dbReference>